<accession>F0UA52</accession>
<keyword evidence="1" id="KW-1133">Transmembrane helix</keyword>
<keyword evidence="1" id="KW-0812">Transmembrane</keyword>
<gene>
    <name evidence="2" type="ORF">HCEG_02039</name>
</gene>
<evidence type="ECO:0000313" key="2">
    <source>
        <dbReference type="EMBL" id="EGC42824.1"/>
    </source>
</evidence>
<protein>
    <submittedName>
        <fullName evidence="2">Predicted protein</fullName>
    </submittedName>
</protein>
<organism evidence="3">
    <name type="scientific">Ajellomyces capsulatus (strain H88)</name>
    <name type="common">Darling's disease fungus</name>
    <name type="synonym">Histoplasma capsulatum</name>
    <dbReference type="NCBI Taxonomy" id="544711"/>
    <lineage>
        <taxon>Eukaryota</taxon>
        <taxon>Fungi</taxon>
        <taxon>Dikarya</taxon>
        <taxon>Ascomycota</taxon>
        <taxon>Pezizomycotina</taxon>
        <taxon>Eurotiomycetes</taxon>
        <taxon>Eurotiomycetidae</taxon>
        <taxon>Onygenales</taxon>
        <taxon>Ajellomycetaceae</taxon>
        <taxon>Histoplasma</taxon>
    </lineage>
</organism>
<dbReference type="Proteomes" id="UP000008142">
    <property type="component" value="Unassembled WGS sequence"/>
</dbReference>
<feature type="transmembrane region" description="Helical" evidence="1">
    <location>
        <begin position="50"/>
        <end position="73"/>
    </location>
</feature>
<reference evidence="3" key="1">
    <citation type="submission" date="2008-07" db="EMBL/GenBank/DDBJ databases">
        <title>Annotation of Ajellomyces capsulatus strain H88.</title>
        <authorList>
            <person name="Champion M."/>
            <person name="Cuomo C."/>
            <person name="Ma L.-J."/>
            <person name="Henn M.R."/>
            <person name="Sil A."/>
            <person name="Goldman B."/>
            <person name="Young S.K."/>
            <person name="Kodira C.D."/>
            <person name="Zeng Q."/>
            <person name="Koehrsen M."/>
            <person name="Alvarado L."/>
            <person name="Berlin A."/>
            <person name="Borenstein D."/>
            <person name="Chen Z."/>
            <person name="Engels R."/>
            <person name="Freedman E."/>
            <person name="Gellesch M."/>
            <person name="Goldberg J."/>
            <person name="Griggs A."/>
            <person name="Gujja S."/>
            <person name="Heiman D."/>
            <person name="Hepburn T."/>
            <person name="Howarth C."/>
            <person name="Jen D."/>
            <person name="Larson L."/>
            <person name="Lewis B."/>
            <person name="Mehta T."/>
            <person name="Park D."/>
            <person name="Pearson M."/>
            <person name="Roberts A."/>
            <person name="Saif S."/>
            <person name="Shea T."/>
            <person name="Shenoy N."/>
            <person name="Sisk P."/>
            <person name="Stolte C."/>
            <person name="Sykes S."/>
            <person name="Walk T."/>
            <person name="White J."/>
            <person name="Yandava C."/>
            <person name="Klein B."/>
            <person name="McEwen J.G."/>
            <person name="Puccia R."/>
            <person name="Goldman G.H."/>
            <person name="Felipe M.S."/>
            <person name="Nino-Vega G."/>
            <person name="San-Blas G."/>
            <person name="Taylor J."/>
            <person name="Mendoza L."/>
            <person name="Galagan J."/>
            <person name="Nusbaum C."/>
            <person name="Birren B."/>
        </authorList>
    </citation>
    <scope>NUCLEOTIDE SEQUENCE [LARGE SCALE GENOMIC DNA]</scope>
    <source>
        <strain evidence="3">H88</strain>
    </source>
</reference>
<dbReference type="AlphaFoldDB" id="F0UA52"/>
<proteinExistence type="predicted"/>
<name>F0UA52_AJEC8</name>
<dbReference type="EMBL" id="DS990637">
    <property type="protein sequence ID" value="EGC42824.1"/>
    <property type="molecule type" value="Genomic_DNA"/>
</dbReference>
<sequence length="156" mass="18367">MGVRRVRRRGYLCGYRRIWREFSDPAINGWQKKVQLQLQLQLRLRLRLQLLNALVQFAHIYYIYISTSIYLHLHLHLPDRTLIADWPLIGRRQKPQRVLFSSCQGFWNMAECLGAETLLCQHLAADLLCFSESERPGVKNKSKGDQTSFWANKLNP</sequence>
<dbReference type="HOGENOM" id="CLU_1686050_0_0_1"/>
<evidence type="ECO:0000256" key="1">
    <source>
        <dbReference type="SAM" id="Phobius"/>
    </source>
</evidence>
<keyword evidence="1" id="KW-0472">Membrane</keyword>
<evidence type="ECO:0000313" key="3">
    <source>
        <dbReference type="Proteomes" id="UP000008142"/>
    </source>
</evidence>